<comment type="caution">
    <text evidence="1">The sequence shown here is derived from an EMBL/GenBank/DDBJ whole genome shotgun (WGS) entry which is preliminary data.</text>
</comment>
<dbReference type="EMBL" id="LSRX01001088">
    <property type="protein sequence ID" value="OLP83852.1"/>
    <property type="molecule type" value="Genomic_DNA"/>
</dbReference>
<proteinExistence type="predicted"/>
<organism evidence="1 2">
    <name type="scientific">Symbiodinium microadriaticum</name>
    <name type="common">Dinoflagellate</name>
    <name type="synonym">Zooxanthella microadriatica</name>
    <dbReference type="NCBI Taxonomy" id="2951"/>
    <lineage>
        <taxon>Eukaryota</taxon>
        <taxon>Sar</taxon>
        <taxon>Alveolata</taxon>
        <taxon>Dinophyceae</taxon>
        <taxon>Suessiales</taxon>
        <taxon>Symbiodiniaceae</taxon>
        <taxon>Symbiodinium</taxon>
    </lineage>
</organism>
<sequence length="542" mass="58885">MLDSRPKGATDDHVTDWLNTFKAKPEFKGKHPQLVKYVKTVQGLLKKGAANDEIVTAAIRFCLDAKLASRLSLKNLSATIAVAQFEAQLSNYPLGPWIVSLAYSGCDTASSAQDRRKRAQESVPGLQVEPSAAAFNAASSTRYWKESLLFLPRSEALGRGLGGRGHCRVGRSQDPNTATVGSLAWYLGAEAKVKAFESGGQWQSILSLGRHPQHPASTSPCEGYATLPLRLGTQPGGGAAGMVSAVSACEEALSQKAGRRCERSELEASEWARTTALLLQARPAMGHGLRPEREFRCQAPLPPEAQQVPRDGDEEFSSLRPSVAAWNSAMASEVQPHAPLSRRDAVPFAVSRFAVQGWRAALSSLDRPDPGLLLALLALFGKARNWKEALGEAQAEVEKVLEPKLDAMKKAVAELEESLGIEIDASSLSKVRFLVRRFPRKSLVEVFRFGEQLGPKRACGSQILPRAGQGLWACCCQSQAAGKCQKDAEARRQLVLQPSSESLAQMESRFWRSGFHHEAWEPELCSSCYRFAIAVAEGDPDP</sequence>
<protein>
    <submittedName>
        <fullName evidence="1">Uncharacterized protein</fullName>
    </submittedName>
</protein>
<name>A0A1Q9CLR3_SYMMI</name>
<dbReference type="Proteomes" id="UP000186817">
    <property type="component" value="Unassembled WGS sequence"/>
</dbReference>
<evidence type="ECO:0000313" key="1">
    <source>
        <dbReference type="EMBL" id="OLP83852.1"/>
    </source>
</evidence>
<gene>
    <name evidence="1" type="ORF">AK812_SmicGene35345</name>
</gene>
<dbReference type="AlphaFoldDB" id="A0A1Q9CLR3"/>
<accession>A0A1Q9CLR3</accession>
<reference evidence="1 2" key="1">
    <citation type="submission" date="2016-02" db="EMBL/GenBank/DDBJ databases">
        <title>Genome analysis of coral dinoflagellate symbionts highlights evolutionary adaptations to a symbiotic lifestyle.</title>
        <authorList>
            <person name="Aranda M."/>
            <person name="Li Y."/>
            <person name="Liew Y.J."/>
            <person name="Baumgarten S."/>
            <person name="Simakov O."/>
            <person name="Wilson M."/>
            <person name="Piel J."/>
            <person name="Ashoor H."/>
            <person name="Bougouffa S."/>
            <person name="Bajic V.B."/>
            <person name="Ryu T."/>
            <person name="Ravasi T."/>
            <person name="Bayer T."/>
            <person name="Micklem G."/>
            <person name="Kim H."/>
            <person name="Bhak J."/>
            <person name="Lajeunesse T.C."/>
            <person name="Voolstra C.R."/>
        </authorList>
    </citation>
    <scope>NUCLEOTIDE SEQUENCE [LARGE SCALE GENOMIC DNA]</scope>
    <source>
        <strain evidence="1 2">CCMP2467</strain>
    </source>
</reference>
<dbReference type="OrthoDB" id="10571419at2759"/>
<evidence type="ECO:0000313" key="2">
    <source>
        <dbReference type="Proteomes" id="UP000186817"/>
    </source>
</evidence>
<keyword evidence="2" id="KW-1185">Reference proteome</keyword>